<gene>
    <name evidence="1" type="ORF">ET418_15115</name>
</gene>
<proteinExistence type="predicted"/>
<dbReference type="EMBL" id="SRSD01000010">
    <property type="protein sequence ID" value="KAA0888708.1"/>
    <property type="molecule type" value="Genomic_DNA"/>
</dbReference>
<dbReference type="Proteomes" id="UP000324298">
    <property type="component" value="Unassembled WGS sequence"/>
</dbReference>
<dbReference type="AlphaFoldDB" id="A0A5A9X8B6"/>
<reference evidence="1 2" key="1">
    <citation type="submission" date="2019-04" db="EMBL/GenBank/DDBJ databases">
        <title>Geobacter ruber sp. nov., ferric-reducing bacteria isolated from paddy soil.</title>
        <authorList>
            <person name="Xu Z."/>
            <person name="Masuda Y."/>
            <person name="Itoh H."/>
            <person name="Senoo K."/>
        </authorList>
    </citation>
    <scope>NUCLEOTIDE SEQUENCE [LARGE SCALE GENOMIC DNA]</scope>
    <source>
        <strain evidence="1 2">Red88</strain>
    </source>
</reference>
<evidence type="ECO:0000313" key="2">
    <source>
        <dbReference type="Proteomes" id="UP000324298"/>
    </source>
</evidence>
<comment type="caution">
    <text evidence="1">The sequence shown here is derived from an EMBL/GenBank/DDBJ whole genome shotgun (WGS) entry which is preliminary data.</text>
</comment>
<keyword evidence="2" id="KW-1185">Reference proteome</keyword>
<protein>
    <submittedName>
        <fullName evidence="1">Uncharacterized protein</fullName>
    </submittedName>
</protein>
<accession>A0A5A9X8B6</accession>
<organism evidence="1 2">
    <name type="scientific">Oryzomonas rubra</name>
    <dbReference type="NCBI Taxonomy" id="2509454"/>
    <lineage>
        <taxon>Bacteria</taxon>
        <taxon>Pseudomonadati</taxon>
        <taxon>Thermodesulfobacteriota</taxon>
        <taxon>Desulfuromonadia</taxon>
        <taxon>Geobacterales</taxon>
        <taxon>Geobacteraceae</taxon>
        <taxon>Oryzomonas</taxon>
    </lineage>
</organism>
<evidence type="ECO:0000313" key="1">
    <source>
        <dbReference type="EMBL" id="KAA0888708.1"/>
    </source>
</evidence>
<sequence length="85" mass="9668">MLKTFYMLKRLRKAIQYNCAIRAEQLEDGLKLEVAFPDPKTQKLLGISKTFSLQELKDCKSSDDALVEEFATGVRDAIAKTWAMP</sequence>
<dbReference type="RefSeq" id="WP_149308979.1">
    <property type="nucleotide sequence ID" value="NZ_SRSD01000010.1"/>
</dbReference>
<name>A0A5A9X8B6_9BACT</name>